<dbReference type="EMBL" id="OC861872">
    <property type="protein sequence ID" value="CAD7629777.1"/>
    <property type="molecule type" value="Genomic_DNA"/>
</dbReference>
<dbReference type="PANTHER" id="PTHR13931">
    <property type="entry name" value="UBIQUITINATION FACTOR E4"/>
    <property type="match status" value="1"/>
</dbReference>
<dbReference type="UniPathway" id="UPA00143"/>
<evidence type="ECO:0000256" key="5">
    <source>
        <dbReference type="ARBA" id="ARBA00012483"/>
    </source>
</evidence>
<dbReference type="Gene3D" id="3.30.40.10">
    <property type="entry name" value="Zinc/RING finger domain, C3HC4 (zinc finger)"/>
    <property type="match status" value="1"/>
</dbReference>
<proteinExistence type="inferred from homology"/>
<evidence type="ECO:0000256" key="3">
    <source>
        <dbReference type="ARBA" id="ARBA00004906"/>
    </source>
</evidence>
<dbReference type="InterPro" id="IPR003613">
    <property type="entry name" value="Ubox_domain"/>
</dbReference>
<comment type="subcellular location">
    <subcellularLocation>
        <location evidence="2">Cytoplasm</location>
    </subcellularLocation>
</comment>
<dbReference type="GO" id="GO:0034450">
    <property type="term" value="F:ubiquitin-ubiquitin ligase activity"/>
    <property type="evidence" value="ECO:0007669"/>
    <property type="project" value="InterPro"/>
</dbReference>
<dbReference type="GO" id="GO:0036503">
    <property type="term" value="P:ERAD pathway"/>
    <property type="evidence" value="ECO:0007669"/>
    <property type="project" value="InterPro"/>
</dbReference>
<dbReference type="OrthoDB" id="20295at2759"/>
<comment type="pathway">
    <text evidence="3">Protein modification; protein ubiquitination.</text>
</comment>
<evidence type="ECO:0000256" key="10">
    <source>
        <dbReference type="ARBA" id="ARBA00037624"/>
    </source>
</evidence>
<comment type="catalytic activity">
    <reaction evidence="1">
        <text>S-ubiquitinyl-[E2 ubiquitin-conjugating enzyme]-L-cysteine + [acceptor protein]-L-lysine = [E2 ubiquitin-conjugating enzyme]-L-cysteine + N(6)-ubiquitinyl-[acceptor protein]-L-lysine.</text>
        <dbReference type="EC" id="2.3.2.27"/>
    </reaction>
</comment>
<dbReference type="CDD" id="cd16657">
    <property type="entry name" value="RING-Ubox_UBE4A"/>
    <property type="match status" value="1"/>
</dbReference>
<comment type="function">
    <text evidence="10">Ubiquitin-protein ligase that probably functions as an E3 ligase in conjunction with specific E1 and E2 ligases. May also function as an E4 ligase mediating the assembly of polyubiquitin chains on substrates ubiquitinated by another E3 ubiquitin ligase. Mediates 'Lys-48'-linked polyubiquitination of substrates.</text>
</comment>
<dbReference type="Pfam" id="PF04564">
    <property type="entry name" value="U-box"/>
    <property type="match status" value="1"/>
</dbReference>
<feature type="domain" description="U-box" evidence="12">
    <location>
        <begin position="782"/>
        <end position="856"/>
    </location>
</feature>
<gene>
    <name evidence="13" type="ORF">OSB1V03_LOCUS10192</name>
</gene>
<evidence type="ECO:0000259" key="12">
    <source>
        <dbReference type="PROSITE" id="PS51698"/>
    </source>
</evidence>
<comment type="similarity">
    <text evidence="4">Belongs to the ubiquitin conjugation factor E4 family.</text>
</comment>
<evidence type="ECO:0000256" key="6">
    <source>
        <dbReference type="ARBA" id="ARBA00022490"/>
    </source>
</evidence>
<dbReference type="GO" id="GO:0000209">
    <property type="term" value="P:protein polyubiquitination"/>
    <property type="evidence" value="ECO:0007669"/>
    <property type="project" value="TreeGrafter"/>
</dbReference>
<dbReference type="GO" id="GO:0005634">
    <property type="term" value="C:nucleus"/>
    <property type="evidence" value="ECO:0007669"/>
    <property type="project" value="TreeGrafter"/>
</dbReference>
<dbReference type="PANTHER" id="PTHR13931:SF16">
    <property type="entry name" value="UBIQUITIN CONJUGATION FACTOR E4 A"/>
    <property type="match status" value="1"/>
</dbReference>
<dbReference type="GO" id="GO:0005737">
    <property type="term" value="C:cytoplasm"/>
    <property type="evidence" value="ECO:0007669"/>
    <property type="project" value="UniProtKB-SubCell"/>
</dbReference>
<keyword evidence="8" id="KW-0833">Ubl conjugation pathway</keyword>
<evidence type="ECO:0000313" key="13">
    <source>
        <dbReference type="EMBL" id="CAD7629777.1"/>
    </source>
</evidence>
<reference evidence="13" key="1">
    <citation type="submission" date="2020-11" db="EMBL/GenBank/DDBJ databases">
        <authorList>
            <person name="Tran Van P."/>
        </authorList>
    </citation>
    <scope>NUCLEOTIDE SEQUENCE</scope>
</reference>
<keyword evidence="9" id="KW-0007">Acetylation</keyword>
<dbReference type="Proteomes" id="UP000759131">
    <property type="component" value="Unassembled WGS sequence"/>
</dbReference>
<dbReference type="EC" id="2.3.2.27" evidence="5"/>
<evidence type="ECO:0000256" key="4">
    <source>
        <dbReference type="ARBA" id="ARBA00007434"/>
    </source>
</evidence>
<dbReference type="FunFam" id="3.30.40.10:FF:000055">
    <property type="entry name" value="Ubiquitin conjugation factor e4 a"/>
    <property type="match status" value="1"/>
</dbReference>
<organism evidence="13">
    <name type="scientific">Medioppia subpectinata</name>
    <dbReference type="NCBI Taxonomy" id="1979941"/>
    <lineage>
        <taxon>Eukaryota</taxon>
        <taxon>Metazoa</taxon>
        <taxon>Ecdysozoa</taxon>
        <taxon>Arthropoda</taxon>
        <taxon>Chelicerata</taxon>
        <taxon>Arachnida</taxon>
        <taxon>Acari</taxon>
        <taxon>Acariformes</taxon>
        <taxon>Sarcoptiformes</taxon>
        <taxon>Oribatida</taxon>
        <taxon>Brachypylina</taxon>
        <taxon>Oppioidea</taxon>
        <taxon>Oppiidae</taxon>
        <taxon>Medioppia</taxon>
    </lineage>
</organism>
<evidence type="ECO:0000256" key="8">
    <source>
        <dbReference type="ARBA" id="ARBA00022786"/>
    </source>
</evidence>
<dbReference type="EMBL" id="CAJPIZ010007297">
    <property type="protein sequence ID" value="CAG2110207.1"/>
    <property type="molecule type" value="Genomic_DNA"/>
</dbReference>
<dbReference type="Pfam" id="PF10408">
    <property type="entry name" value="Ufd2P_core"/>
    <property type="match status" value="1"/>
</dbReference>
<evidence type="ECO:0000256" key="2">
    <source>
        <dbReference type="ARBA" id="ARBA00004496"/>
    </source>
</evidence>
<dbReference type="InterPro" id="IPR045132">
    <property type="entry name" value="UBE4"/>
</dbReference>
<keyword evidence="7" id="KW-0808">Transferase</keyword>
<evidence type="ECO:0000313" key="14">
    <source>
        <dbReference type="Proteomes" id="UP000759131"/>
    </source>
</evidence>
<keyword evidence="14" id="KW-1185">Reference proteome</keyword>
<dbReference type="SMART" id="SM00504">
    <property type="entry name" value="Ubox"/>
    <property type="match status" value="1"/>
</dbReference>
<dbReference type="SUPFAM" id="SSF57850">
    <property type="entry name" value="RING/U-box"/>
    <property type="match status" value="1"/>
</dbReference>
<evidence type="ECO:0000256" key="1">
    <source>
        <dbReference type="ARBA" id="ARBA00000900"/>
    </source>
</evidence>
<accession>A0A7R9KVF4</accession>
<dbReference type="InterPro" id="IPR019474">
    <property type="entry name" value="Ub_conjug_fac_E4_core"/>
</dbReference>
<keyword evidence="6" id="KW-0963">Cytoplasm</keyword>
<dbReference type="AlphaFoldDB" id="A0A7R9KVF4"/>
<evidence type="ECO:0000256" key="7">
    <source>
        <dbReference type="ARBA" id="ARBA00022679"/>
    </source>
</evidence>
<sequence>MHMKSFITRVFDKIQEKYDSKDDTTTPTMALKPTYDGLCDRLTRMSLIDPILKRTLNVLTYLVLNAKLCKALIELCEPNSGDVAIFNNLYQTTLIGLLLSISCLPRPLNPKPEFFLNPSQYSQHENEMTEKNLGFNLNALTNGFHAIILALLKPHDTRTQTLLWIEKCLDSFKDRAKTWTNEMMFMTGSAHNSSDGFMINLSSVLLKLCKPFCIPVSNKLLKVDARYCRLKQSGYKSYLEAIASEAFLIPSEQINGDKFEINFMTQCFAIASEAFLIPSEQINGDKFEINFMTQCFVATHKALHLGFRVVHERFLKLVRDLNQMQSLYNEMNAQSSESEPIQTLRKRMDRSVTQFLAIKTMLTENDFLETTLIFHISTAIWLNNLAINSNEMEASKAFKPISLPISHDFESQCLKSVPEFILENVCDFITFVKHFSAKTFALPHIDLEPFMSLIIIFMGSPERLKNPHLRAKLAEMLESLMPSIHDNISYSATERLFTNHPLNNELIPTLIHVFVSIEISDASGESVAFEQKFGYRKPMYIVLKYLWNNEEHRKRMKQMADFAQNNMEAIVPPLFLRFINLLINDAIFLLDEALSYMSKLRELQIQRDGGQWTELPAQQREQNEANFQHTGRLATFHNIIGRNTINTLSWITEEIKSIFSDKTLVDRMASMLNYFLLHLVGPQKRNLKVKDLKQYEFTPKDIVHDICAIYVNLANESNPKYKHFCLAVGSDDRSYSADLFPAAADVLIKSGFVSLSTETLEVAKCVDILLVHHRSREINMNDVPEEFTDPIMSSLMSDPVILPNSGVRVDRSTIARHLLSDQTDPFTRAPLTMDLVVPDIELKQRIKAFVEEKLKAREQTTK</sequence>
<evidence type="ECO:0000256" key="11">
    <source>
        <dbReference type="ARBA" id="ARBA00040077"/>
    </source>
</evidence>
<dbReference type="InterPro" id="IPR013083">
    <property type="entry name" value="Znf_RING/FYVE/PHD"/>
</dbReference>
<name>A0A7R9KVF4_9ACAR</name>
<dbReference type="GO" id="GO:0000151">
    <property type="term" value="C:ubiquitin ligase complex"/>
    <property type="evidence" value="ECO:0007669"/>
    <property type="project" value="InterPro"/>
</dbReference>
<evidence type="ECO:0000256" key="9">
    <source>
        <dbReference type="ARBA" id="ARBA00022990"/>
    </source>
</evidence>
<dbReference type="GO" id="GO:0006511">
    <property type="term" value="P:ubiquitin-dependent protein catabolic process"/>
    <property type="evidence" value="ECO:0007669"/>
    <property type="project" value="InterPro"/>
</dbReference>
<dbReference type="PROSITE" id="PS51698">
    <property type="entry name" value="U_BOX"/>
    <property type="match status" value="1"/>
</dbReference>
<protein>
    <recommendedName>
        <fullName evidence="11">Ubiquitin conjugation factor E4 A</fullName>
        <ecNumber evidence="5">2.3.2.27</ecNumber>
    </recommendedName>
</protein>